<accession>A0A381T2N3</accession>
<evidence type="ECO:0000313" key="1">
    <source>
        <dbReference type="EMBL" id="SVA09828.1"/>
    </source>
</evidence>
<name>A0A381T2N3_9ZZZZ</name>
<sequence>MEVEIMRFSALLFAVLCATVAPSLASTAAAQARTSDAEEWQVPRTADGRPDFHGNWTNSTLTPFERREGSGPAYTAEEVAALEQRPVDRFIRGTAPSDPDRPAPTAGTSVGTYNEVYWERGTRVAIVNGEARTSLVTNPANGRVPARTPEAERLVQERRDLRSPFGQYDHPEMRPLGERCIFFGSPSGPPMFPVGAYNSNYLIVQTADYLMIMSEMVHDARIIRIGEPNPMPKSLRPYFGNSWGRWEGDVLVVETTNLSPLQLIRGVPPSEDARVVERFTRVDEETILYEFTVDDPARWTQSWGGQIPINQLHARVYEYACHEGNYSLTGVLSGARYQERMEAQGASDSRRD</sequence>
<proteinExistence type="predicted"/>
<protein>
    <submittedName>
        <fullName evidence="1">Uncharacterized protein</fullName>
    </submittedName>
</protein>
<dbReference type="AlphaFoldDB" id="A0A381T2N3"/>
<organism evidence="1">
    <name type="scientific">marine metagenome</name>
    <dbReference type="NCBI Taxonomy" id="408172"/>
    <lineage>
        <taxon>unclassified sequences</taxon>
        <taxon>metagenomes</taxon>
        <taxon>ecological metagenomes</taxon>
    </lineage>
</organism>
<dbReference type="EMBL" id="UINC01003857">
    <property type="protein sequence ID" value="SVA09828.1"/>
    <property type="molecule type" value="Genomic_DNA"/>
</dbReference>
<gene>
    <name evidence="1" type="ORF">METZ01_LOCUS62682</name>
</gene>
<reference evidence="1" key="1">
    <citation type="submission" date="2018-05" db="EMBL/GenBank/DDBJ databases">
        <authorList>
            <person name="Lanie J.A."/>
            <person name="Ng W.-L."/>
            <person name="Kazmierczak K.M."/>
            <person name="Andrzejewski T.M."/>
            <person name="Davidsen T.M."/>
            <person name="Wayne K.J."/>
            <person name="Tettelin H."/>
            <person name="Glass J.I."/>
            <person name="Rusch D."/>
            <person name="Podicherti R."/>
            <person name="Tsui H.-C.T."/>
            <person name="Winkler M.E."/>
        </authorList>
    </citation>
    <scope>NUCLEOTIDE SEQUENCE</scope>
</reference>